<dbReference type="Proteomes" id="UP001362999">
    <property type="component" value="Unassembled WGS sequence"/>
</dbReference>
<keyword evidence="4" id="KW-1185">Reference proteome</keyword>
<gene>
    <name evidence="2" type="ORF">R3P38DRAFT_113914</name>
    <name evidence="3" type="ORF">R3P38DRAFT_894345</name>
</gene>
<evidence type="ECO:0000256" key="1">
    <source>
        <dbReference type="SAM" id="MobiDB-lite"/>
    </source>
</evidence>
<name>A0AAV9ZW24_9AGAR</name>
<dbReference type="EMBL" id="JAWWNJ010000104">
    <property type="protein sequence ID" value="KAK6993033.1"/>
    <property type="molecule type" value="Genomic_DNA"/>
</dbReference>
<evidence type="ECO:0000313" key="3">
    <source>
        <dbReference type="EMBL" id="KAK7030103.1"/>
    </source>
</evidence>
<protein>
    <submittedName>
        <fullName evidence="2">Uncharacterized protein</fullName>
    </submittedName>
</protein>
<proteinExistence type="predicted"/>
<feature type="compositionally biased region" description="Basic and acidic residues" evidence="1">
    <location>
        <begin position="1"/>
        <end position="19"/>
    </location>
</feature>
<feature type="region of interest" description="Disordered" evidence="1">
    <location>
        <begin position="1"/>
        <end position="22"/>
    </location>
</feature>
<dbReference type="EMBL" id="JAWWNJ010000026">
    <property type="protein sequence ID" value="KAK7030103.1"/>
    <property type="molecule type" value="Genomic_DNA"/>
</dbReference>
<evidence type="ECO:0000313" key="2">
    <source>
        <dbReference type="EMBL" id="KAK6993033.1"/>
    </source>
</evidence>
<accession>A0AAV9ZW24</accession>
<organism evidence="2 4">
    <name type="scientific">Favolaschia claudopus</name>
    <dbReference type="NCBI Taxonomy" id="2862362"/>
    <lineage>
        <taxon>Eukaryota</taxon>
        <taxon>Fungi</taxon>
        <taxon>Dikarya</taxon>
        <taxon>Basidiomycota</taxon>
        <taxon>Agaricomycotina</taxon>
        <taxon>Agaricomycetes</taxon>
        <taxon>Agaricomycetidae</taxon>
        <taxon>Agaricales</taxon>
        <taxon>Marasmiineae</taxon>
        <taxon>Mycenaceae</taxon>
        <taxon>Favolaschia</taxon>
    </lineage>
</organism>
<feature type="non-terminal residue" evidence="2">
    <location>
        <position position="230"/>
    </location>
</feature>
<sequence length="230" mass="25395">MARWRREGTRRPARPDSSARSRTASRWRCASMKEMIIDGVVGVDVSLDQEGAELVVGCVGRLKASDGGTDGDIWVVVLTLGWLRSMDHASDHVRGWVHPLFGIRVMLTLLLCRGLVDDGDMLRSIFVAADIVEGGPRVWGHPDIMKLLQSDFITSRNLIRLCTSVMLARNFSQVVHPLGTVLGIYGVSSDYAKYCILWVRFARISSGAVPREHLSAPSQFGNLGISSWCD</sequence>
<evidence type="ECO:0000313" key="4">
    <source>
        <dbReference type="Proteomes" id="UP001362999"/>
    </source>
</evidence>
<reference evidence="2 4" key="1">
    <citation type="journal article" date="2024" name="J Genomics">
        <title>Draft genome sequencing and assembly of Favolaschia claudopus CIRM-BRFM 2984 isolated from oak limbs.</title>
        <authorList>
            <person name="Navarro D."/>
            <person name="Drula E."/>
            <person name="Chaduli D."/>
            <person name="Cazenave R."/>
            <person name="Ahrendt S."/>
            <person name="Wang J."/>
            <person name="Lipzen A."/>
            <person name="Daum C."/>
            <person name="Barry K."/>
            <person name="Grigoriev I.V."/>
            <person name="Favel A."/>
            <person name="Rosso M.N."/>
            <person name="Martin F."/>
        </authorList>
    </citation>
    <scope>NUCLEOTIDE SEQUENCE [LARGE SCALE GENOMIC DNA]</scope>
    <source>
        <strain evidence="2 4">CIRM-BRFM 2984</strain>
    </source>
</reference>
<comment type="caution">
    <text evidence="2">The sequence shown here is derived from an EMBL/GenBank/DDBJ whole genome shotgun (WGS) entry which is preliminary data.</text>
</comment>
<dbReference type="AlphaFoldDB" id="A0AAV9ZW24"/>